<comment type="caution">
    <text evidence="2">The sequence shown here is derived from an EMBL/GenBank/DDBJ whole genome shotgun (WGS) entry which is preliminary data.</text>
</comment>
<gene>
    <name evidence="2" type="ORF">MCW_00364</name>
</gene>
<feature type="transmembrane region" description="Helical" evidence="1">
    <location>
        <begin position="21"/>
        <end position="42"/>
    </location>
</feature>
<evidence type="ECO:0000256" key="1">
    <source>
        <dbReference type="SAM" id="Phobius"/>
    </source>
</evidence>
<dbReference type="STRING" id="1094564.MCW_00364"/>
<proteinExistence type="predicted"/>
<organism evidence="2 3">
    <name type="scientific">Cardidatus Bartonella washoeensis 085-0475</name>
    <dbReference type="NCBI Taxonomy" id="1094564"/>
    <lineage>
        <taxon>Bacteria</taxon>
        <taxon>Pseudomonadati</taxon>
        <taxon>Pseudomonadota</taxon>
        <taxon>Alphaproteobacteria</taxon>
        <taxon>Hyphomicrobiales</taxon>
        <taxon>Bartonellaceae</taxon>
        <taxon>Bartonella</taxon>
    </lineage>
</organism>
<keyword evidence="1" id="KW-0812">Transmembrane</keyword>
<dbReference type="AlphaFoldDB" id="J0ZEP3"/>
<protein>
    <submittedName>
        <fullName evidence="2">Uncharacterized protein</fullName>
    </submittedName>
</protein>
<reference evidence="2 3" key="1">
    <citation type="submission" date="2012-03" db="EMBL/GenBank/DDBJ databases">
        <title>The Genome Sequence of Bartonella washoensis 085-0475.</title>
        <authorList>
            <consortium name="The Broad Institute Genome Sequencing Platform"/>
            <consortium name="The Broad Institute Genome Sequencing Center for Infectious Disease"/>
            <person name="Feldgarden M."/>
            <person name="Kirby J."/>
            <person name="Kosoy M."/>
            <person name="Birtles R."/>
            <person name="Probert W.S."/>
            <person name="Chiaraviglio L."/>
            <person name="Young S.K."/>
            <person name="Zeng Q."/>
            <person name="Gargeya S."/>
            <person name="Fitzgerald M."/>
            <person name="Haas B."/>
            <person name="Abouelleil A."/>
            <person name="Alvarado L."/>
            <person name="Arachchi H.M."/>
            <person name="Berlin A."/>
            <person name="Chapman S.B."/>
            <person name="Gearin G."/>
            <person name="Goldberg J."/>
            <person name="Griggs A."/>
            <person name="Gujja S."/>
            <person name="Hansen M."/>
            <person name="Heiman D."/>
            <person name="Howarth C."/>
            <person name="Larimer J."/>
            <person name="Lui A."/>
            <person name="MacDonald P.J.P."/>
            <person name="McCowen C."/>
            <person name="Montmayeur A."/>
            <person name="Murphy C."/>
            <person name="Neiman D."/>
            <person name="Pearson M."/>
            <person name="Priest M."/>
            <person name="Roberts A."/>
            <person name="Saif S."/>
            <person name="Shea T."/>
            <person name="Sisk P."/>
            <person name="Stolte C."/>
            <person name="Sykes S."/>
            <person name="Wortman J."/>
            <person name="Nusbaum C."/>
            <person name="Birren B."/>
        </authorList>
    </citation>
    <scope>NUCLEOTIDE SEQUENCE [LARGE SCALE GENOMIC DNA]</scope>
    <source>
        <strain evidence="2 3">085-0475</strain>
    </source>
</reference>
<evidence type="ECO:0000313" key="2">
    <source>
        <dbReference type="EMBL" id="EJF86468.1"/>
    </source>
</evidence>
<keyword evidence="1" id="KW-0472">Membrane</keyword>
<dbReference type="EMBL" id="AILX01000005">
    <property type="protein sequence ID" value="EJF86468.1"/>
    <property type="molecule type" value="Genomic_DNA"/>
</dbReference>
<keyword evidence="1" id="KW-1133">Transmembrane helix</keyword>
<dbReference type="HOGENOM" id="CLU_058985_0_0_5"/>
<dbReference type="Proteomes" id="UP000002646">
    <property type="component" value="Unassembled WGS sequence"/>
</dbReference>
<name>J0ZEP3_9HYPH</name>
<evidence type="ECO:0000313" key="3">
    <source>
        <dbReference type="Proteomes" id="UP000002646"/>
    </source>
</evidence>
<dbReference type="PATRIC" id="fig|1094564.3.peg.457"/>
<sequence>MLLEKIITLVNNAKMGILKKILHRSLWLCVTFISLIWGDYAFSEGVEGRNHKQKQPTSFILKSQNHEKENFVSQTQLILHARLTKNSEEIMKGLVWRIYAPILGADNKLPLIATFEGGSARFDLDPGSYLVHVSFGHASVVQRVNLENGQRLTKNFTLDAGGVIFNATLLNGTINEKELRFTIYEDAKENDDTGVILSNVKPRSIVRLKAGQYHVASQYGSINAIVRSDIQVNAGKITEVSLEHQAAQIVLKLVRQEGGEALADTSWSITNDSGDIIYETVGAYVSLVLVEGDYIAIAKNKDQIYQRFFSVVSGHDEDVSVIADMKNIQRVDGSMD</sequence>
<dbReference type="OrthoDB" id="9800206at2"/>
<accession>J0ZEP3</accession>